<dbReference type="Proteomes" id="UP000248857">
    <property type="component" value="Unassembled WGS sequence"/>
</dbReference>
<evidence type="ECO:0000313" key="3">
    <source>
        <dbReference type="Proteomes" id="UP000248857"/>
    </source>
</evidence>
<dbReference type="EMBL" id="PQWO01000001">
    <property type="protein sequence ID" value="PZD75467.1"/>
    <property type="molecule type" value="Genomic_DNA"/>
</dbReference>
<feature type="transmembrane region" description="Helical" evidence="1">
    <location>
        <begin position="76"/>
        <end position="97"/>
    </location>
</feature>
<proteinExistence type="predicted"/>
<dbReference type="OrthoDB" id="515558at2"/>
<keyword evidence="1" id="KW-0472">Membrane</keyword>
<name>A0A2W1K7M0_9CYAN</name>
<dbReference type="PANTHER" id="PTHR35733:SF1">
    <property type="entry name" value="OS02G0307800 PROTEIN"/>
    <property type="match status" value="1"/>
</dbReference>
<reference evidence="2 3" key="1">
    <citation type="journal article" date="2018" name="Sci. Rep.">
        <title>A novel species of the marine cyanobacterium Acaryochloris with a unique pigment content and lifestyle.</title>
        <authorList>
            <person name="Partensky F."/>
            <person name="Six C."/>
            <person name="Ratin M."/>
            <person name="Garczarek L."/>
            <person name="Vaulot D."/>
            <person name="Probert I."/>
            <person name="Calteau A."/>
            <person name="Gourvil P."/>
            <person name="Marie D."/>
            <person name="Grebert T."/>
            <person name="Bouchier C."/>
            <person name="Le Panse S."/>
            <person name="Gachenot M."/>
            <person name="Rodriguez F."/>
            <person name="Garrido J.L."/>
        </authorList>
    </citation>
    <scope>NUCLEOTIDE SEQUENCE [LARGE SCALE GENOMIC DNA]</scope>
    <source>
        <strain evidence="2 3">RCC1774</strain>
    </source>
</reference>
<accession>A0A2W1K7M0</accession>
<evidence type="ECO:0008006" key="4">
    <source>
        <dbReference type="Google" id="ProtNLM"/>
    </source>
</evidence>
<dbReference type="InterPro" id="IPR021434">
    <property type="entry name" value="DUF3082"/>
</dbReference>
<dbReference type="Pfam" id="PF11282">
    <property type="entry name" value="DUF3082"/>
    <property type="match status" value="1"/>
</dbReference>
<dbReference type="RefSeq" id="WP_110984402.1">
    <property type="nucleotide sequence ID" value="NZ_CAWNWM010000001.1"/>
</dbReference>
<evidence type="ECO:0000313" key="2">
    <source>
        <dbReference type="EMBL" id="PZD75467.1"/>
    </source>
</evidence>
<evidence type="ECO:0000256" key="1">
    <source>
        <dbReference type="SAM" id="Phobius"/>
    </source>
</evidence>
<keyword evidence="1" id="KW-1133">Transmembrane helix</keyword>
<dbReference type="AlphaFoldDB" id="A0A2W1K7M0"/>
<keyword evidence="3" id="KW-1185">Reference proteome</keyword>
<feature type="transmembrane region" description="Helical" evidence="1">
    <location>
        <begin position="17"/>
        <end position="37"/>
    </location>
</feature>
<gene>
    <name evidence="2" type="ORF">C1752_00427</name>
</gene>
<organism evidence="2 3">
    <name type="scientific">Acaryochloris thomasi RCC1774</name>
    <dbReference type="NCBI Taxonomy" id="1764569"/>
    <lineage>
        <taxon>Bacteria</taxon>
        <taxon>Bacillati</taxon>
        <taxon>Cyanobacteriota</taxon>
        <taxon>Cyanophyceae</taxon>
        <taxon>Acaryochloridales</taxon>
        <taxon>Acaryochloridaceae</taxon>
        <taxon>Acaryochloris</taxon>
        <taxon>Acaryochloris thomasi</taxon>
    </lineage>
</organism>
<dbReference type="PANTHER" id="PTHR35733">
    <property type="entry name" value="OS02G0307800 PROTEIN"/>
    <property type="match status" value="1"/>
</dbReference>
<keyword evidence="1" id="KW-0812">Transmembrane</keyword>
<sequence>MSESDVPKPTNGQSATVHPLQCLTGAMVASIFALLLYRLTRNIATSFAAHPLSVNNQTAASLSVAVRTLVVGMSTLATSIFALAALGLLGLGLQLIWQRILAPKSSV</sequence>
<comment type="caution">
    <text evidence="2">The sequence shown here is derived from an EMBL/GenBank/DDBJ whole genome shotgun (WGS) entry which is preliminary data.</text>
</comment>
<protein>
    <recommendedName>
        <fullName evidence="4">DUF3082 domain-containing protein</fullName>
    </recommendedName>
</protein>